<protein>
    <submittedName>
        <fullName evidence="1">Uncharacterized protein</fullName>
    </submittedName>
</protein>
<dbReference type="AlphaFoldDB" id="A0A063BX95"/>
<comment type="caution">
    <text evidence="1">The sequence shown here is derived from an EMBL/GenBank/DDBJ whole genome shotgun (WGS) entry which is preliminary data.</text>
</comment>
<dbReference type="Proteomes" id="UP000054053">
    <property type="component" value="Unassembled WGS sequence"/>
</dbReference>
<reference evidence="2" key="1">
    <citation type="journal article" date="2016" name="Genome Announc.">
        <title>Genome sequence of Ustilaginoidea virens IPU010, a rice pathogenic fungus causing false smut.</title>
        <authorList>
            <person name="Kumagai T."/>
            <person name="Ishii T."/>
            <person name="Terai G."/>
            <person name="Umemura M."/>
            <person name="Machida M."/>
            <person name="Asai K."/>
        </authorList>
    </citation>
    <scope>NUCLEOTIDE SEQUENCE [LARGE SCALE GENOMIC DNA]</scope>
    <source>
        <strain evidence="2">IPU010</strain>
    </source>
</reference>
<sequence>MSFPRRSTNIRYSVEVSFLRAAKDAVQPSQHRVHHDDSRSEILRQCRHVLSQTPEKVIIRCNNEHITKRSWQSARFDACVLQPWTCTPSACDCASDHRGATLRSPMIDLASNHASKTDEYMQALHSTQLDVKTCRNLSISIQPGNTFMTLLEAKKLATTAWITEMEILRLFKEKHTSVIQPLSTHSAVGTSHLDRDNTARDPLLQAMTDLHLPSRMHNPATQQHLQHIWAISNMRRLERALDSTSGELLGFTLRVYDDDDVDDDDDEPWLDYHAIGTFRHAQWLPFVQASSTWVRFVVAVGKTMFLSPDKYKLMVGSLEREVGQAATGGERWKTILETLGVGDCYEEWVSMAEGYTGQGKGYDL</sequence>
<gene>
    <name evidence="1" type="ORF">UVI_02051280</name>
</gene>
<proteinExistence type="predicted"/>
<organism evidence="1 2">
    <name type="scientific">Ustilaginoidea virens</name>
    <name type="common">Rice false smut fungus</name>
    <name type="synonym">Villosiclava virens</name>
    <dbReference type="NCBI Taxonomy" id="1159556"/>
    <lineage>
        <taxon>Eukaryota</taxon>
        <taxon>Fungi</taxon>
        <taxon>Dikarya</taxon>
        <taxon>Ascomycota</taxon>
        <taxon>Pezizomycotina</taxon>
        <taxon>Sordariomycetes</taxon>
        <taxon>Hypocreomycetidae</taxon>
        <taxon>Hypocreales</taxon>
        <taxon>Clavicipitaceae</taxon>
        <taxon>Ustilaginoidea</taxon>
    </lineage>
</organism>
<dbReference type="HOGENOM" id="CLU_065014_0_0_1"/>
<name>A0A063BX95_USTVR</name>
<accession>A0A063BX95</accession>
<evidence type="ECO:0000313" key="1">
    <source>
        <dbReference type="EMBL" id="GAO15892.1"/>
    </source>
</evidence>
<evidence type="ECO:0000313" key="2">
    <source>
        <dbReference type="Proteomes" id="UP000054053"/>
    </source>
</evidence>
<dbReference type="EMBL" id="BBTG02000038">
    <property type="protein sequence ID" value="GAO15892.1"/>
    <property type="molecule type" value="Genomic_DNA"/>
</dbReference>